<dbReference type="HOGENOM" id="CLU_3050073_0_0_1"/>
<name>G2YC53_BOTF4</name>
<reference evidence="2" key="1">
    <citation type="journal article" date="2011" name="PLoS Genet.">
        <title>Genomic analysis of the necrotrophic fungal pathogens Sclerotinia sclerotiorum and Botrytis cinerea.</title>
        <authorList>
            <person name="Amselem J."/>
            <person name="Cuomo C.A."/>
            <person name="van Kan J.A."/>
            <person name="Viaud M."/>
            <person name="Benito E.P."/>
            <person name="Couloux A."/>
            <person name="Coutinho P.M."/>
            <person name="de Vries R.P."/>
            <person name="Dyer P.S."/>
            <person name="Fillinger S."/>
            <person name="Fournier E."/>
            <person name="Gout L."/>
            <person name="Hahn M."/>
            <person name="Kohn L."/>
            <person name="Lapalu N."/>
            <person name="Plummer K.M."/>
            <person name="Pradier J.M."/>
            <person name="Quevillon E."/>
            <person name="Sharon A."/>
            <person name="Simon A."/>
            <person name="ten Have A."/>
            <person name="Tudzynski B."/>
            <person name="Tudzynski P."/>
            <person name="Wincker P."/>
            <person name="Andrew M."/>
            <person name="Anthouard V."/>
            <person name="Beever R.E."/>
            <person name="Beffa R."/>
            <person name="Benoit I."/>
            <person name="Bouzid O."/>
            <person name="Brault B."/>
            <person name="Chen Z."/>
            <person name="Choquer M."/>
            <person name="Collemare J."/>
            <person name="Cotton P."/>
            <person name="Danchin E.G."/>
            <person name="Da Silva C."/>
            <person name="Gautier A."/>
            <person name="Giraud C."/>
            <person name="Giraud T."/>
            <person name="Gonzalez C."/>
            <person name="Grossetete S."/>
            <person name="Guldener U."/>
            <person name="Henrissat B."/>
            <person name="Howlett B.J."/>
            <person name="Kodira C."/>
            <person name="Kretschmer M."/>
            <person name="Lappartient A."/>
            <person name="Leroch M."/>
            <person name="Levis C."/>
            <person name="Mauceli E."/>
            <person name="Neuveglise C."/>
            <person name="Oeser B."/>
            <person name="Pearson M."/>
            <person name="Poulain J."/>
            <person name="Poussereau N."/>
            <person name="Quesneville H."/>
            <person name="Rascle C."/>
            <person name="Schumacher J."/>
            <person name="Segurens B."/>
            <person name="Sexton A."/>
            <person name="Silva E."/>
            <person name="Sirven C."/>
            <person name="Soanes D.M."/>
            <person name="Talbot N.J."/>
            <person name="Templeton M."/>
            <person name="Yandava C."/>
            <person name="Yarden O."/>
            <person name="Zeng Q."/>
            <person name="Rollins J.A."/>
            <person name="Lebrun M.H."/>
            <person name="Dickman M."/>
        </authorList>
    </citation>
    <scope>NUCLEOTIDE SEQUENCE [LARGE SCALE GENOMIC DNA]</scope>
    <source>
        <strain evidence="2">T4</strain>
    </source>
</reference>
<dbReference type="AlphaFoldDB" id="G2YC53"/>
<dbReference type="InParanoid" id="G2YC53"/>
<organism evidence="1 2">
    <name type="scientific">Botryotinia fuckeliana (strain T4)</name>
    <name type="common">Noble rot fungus</name>
    <name type="synonym">Botrytis cinerea</name>
    <dbReference type="NCBI Taxonomy" id="999810"/>
    <lineage>
        <taxon>Eukaryota</taxon>
        <taxon>Fungi</taxon>
        <taxon>Dikarya</taxon>
        <taxon>Ascomycota</taxon>
        <taxon>Pezizomycotina</taxon>
        <taxon>Leotiomycetes</taxon>
        <taxon>Helotiales</taxon>
        <taxon>Sclerotiniaceae</taxon>
        <taxon>Botrytis</taxon>
    </lineage>
</organism>
<sequence length="54" mass="6348">MTRSIAPQNQTRRQLKHTIIHPHQEYKRLALPLRFPPDTLRARDHPAPNKKADS</sequence>
<protein>
    <submittedName>
        <fullName evidence="1">Uncharacterized protein</fullName>
    </submittedName>
</protein>
<evidence type="ECO:0000313" key="1">
    <source>
        <dbReference type="EMBL" id="CCD49494.1"/>
    </source>
</evidence>
<evidence type="ECO:0000313" key="2">
    <source>
        <dbReference type="Proteomes" id="UP000008177"/>
    </source>
</evidence>
<dbReference type="EMBL" id="FQ790314">
    <property type="protein sequence ID" value="CCD49494.1"/>
    <property type="molecule type" value="Genomic_DNA"/>
</dbReference>
<gene>
    <name evidence="1" type="ORF">BofuT4_uP100040.1</name>
</gene>
<dbReference type="Proteomes" id="UP000008177">
    <property type="component" value="Unplaced contigs"/>
</dbReference>
<proteinExistence type="predicted"/>
<accession>G2YC53</accession>